<dbReference type="InterPro" id="IPR036397">
    <property type="entry name" value="RNaseH_sf"/>
</dbReference>
<dbReference type="Gene3D" id="1.10.390.10">
    <property type="entry name" value="Neutral Protease Domain 2"/>
    <property type="match status" value="1"/>
</dbReference>
<dbReference type="GO" id="GO:0070006">
    <property type="term" value="F:metalloaminopeptidase activity"/>
    <property type="evidence" value="ECO:0007669"/>
    <property type="project" value="TreeGrafter"/>
</dbReference>
<dbReference type="Pfam" id="PF11838">
    <property type="entry name" value="ERAP1_C"/>
    <property type="match status" value="2"/>
</dbReference>
<gene>
    <name evidence="4" type="primary">ANPEP_0</name>
    <name evidence="4" type="ORF">FJT64_006106</name>
</gene>
<dbReference type="InterPro" id="IPR050344">
    <property type="entry name" value="Peptidase_M1_aminopeptidases"/>
</dbReference>
<dbReference type="Pfam" id="PF01433">
    <property type="entry name" value="Peptidase_M1"/>
    <property type="match status" value="1"/>
</dbReference>
<dbReference type="SUPFAM" id="SSF55486">
    <property type="entry name" value="Metalloproteases ('zincins'), catalytic domain"/>
    <property type="match status" value="1"/>
</dbReference>
<dbReference type="Proteomes" id="UP000440578">
    <property type="component" value="Unassembled WGS sequence"/>
</dbReference>
<dbReference type="Gene3D" id="1.25.50.20">
    <property type="match status" value="2"/>
</dbReference>
<evidence type="ECO:0000313" key="4">
    <source>
        <dbReference type="EMBL" id="KAF0296461.1"/>
    </source>
</evidence>
<comment type="similarity">
    <text evidence="1">Belongs to the peptidase M1 family.</text>
</comment>
<keyword evidence="4" id="KW-0378">Hydrolase</keyword>
<keyword evidence="4" id="KW-0645">Protease</keyword>
<name>A0A6A4W3N9_AMPAM</name>
<proteinExistence type="inferred from homology"/>
<feature type="domain" description="ERAP1-like C-terminal" evidence="3">
    <location>
        <begin position="424"/>
        <end position="568"/>
    </location>
</feature>
<evidence type="ECO:0000259" key="3">
    <source>
        <dbReference type="Pfam" id="PF11838"/>
    </source>
</evidence>
<reference evidence="4 5" key="1">
    <citation type="submission" date="2019-07" db="EMBL/GenBank/DDBJ databases">
        <title>Draft genome assembly of a fouling barnacle, Amphibalanus amphitrite (Darwin, 1854): The first reference genome for Thecostraca.</title>
        <authorList>
            <person name="Kim W."/>
        </authorList>
    </citation>
    <scope>NUCLEOTIDE SEQUENCE [LARGE SCALE GENOMIC DNA]</scope>
    <source>
        <strain evidence="4">SNU_AA5</strain>
        <tissue evidence="4">Soma without cirri and trophi</tissue>
    </source>
</reference>
<dbReference type="PANTHER" id="PTHR11533:SF299">
    <property type="entry name" value="AMINOPEPTIDASE"/>
    <property type="match status" value="1"/>
</dbReference>
<dbReference type="SUPFAM" id="SSF53098">
    <property type="entry name" value="Ribonuclease H-like"/>
    <property type="match status" value="1"/>
</dbReference>
<protein>
    <submittedName>
        <fullName evidence="4">Aminopeptidase N</fullName>
    </submittedName>
</protein>
<dbReference type="EMBL" id="VIIS01001558">
    <property type="protein sequence ID" value="KAF0296461.1"/>
    <property type="molecule type" value="Genomic_DNA"/>
</dbReference>
<dbReference type="PANTHER" id="PTHR11533">
    <property type="entry name" value="PROTEASE M1 ZINC METALLOPROTEASE"/>
    <property type="match status" value="1"/>
</dbReference>
<dbReference type="GO" id="GO:0005737">
    <property type="term" value="C:cytoplasm"/>
    <property type="evidence" value="ECO:0007669"/>
    <property type="project" value="TreeGrafter"/>
</dbReference>
<dbReference type="GO" id="GO:0043171">
    <property type="term" value="P:peptide catabolic process"/>
    <property type="evidence" value="ECO:0007669"/>
    <property type="project" value="TreeGrafter"/>
</dbReference>
<sequence>MVTEKRPQVKGHWGQGHEIVRGAAVLYMLMKELGQPVFKAGLNKYLRRHSLGSARTADLWAAVQEAAAEAETPPTGAGPPDVQAMMDSWTRQKSYPLISVVLSAGRLTVRQAPFTQLPPVGARRSDAPLWHVPLSCRLHRRAGLLAVRLNGTASVTVSAPRQSAWYYCNVNKTGVYRVTYPADNWAALQQLLLAGSSHLSVQDRAAIIDDAFSLNRADLLNASVPLRLSTSLSREAGLAPWAVSRRHLDWWLQLLYDQPTHAPLQHFVRRLIAPQYGQLGWSEQGSHVVRVENGGGGALLRPPNGDDLWVRVPAGRFCSSTRAELTALLAALEAAAELPGCRGVPVVACLDSKAALLLLAGGAAAQASTLGARLWAQLRRLTADDSTVTLQWVPAHLWTRREEAVDIHQLRSGHWARSEQYLHRIGVEYGDTGDWQFVWQRYLNATTPTEKNSLLLALGASTDPLILEHFLRISLAGELVRSQDFVLVVESTAANQAARLRLWRFVRLNWHKILDKFGGGTFMIDNIIQELVSRFSTQLELEEVRAFFDGKDLRSASRSLRQALESIQLNIRWRGSHQAAAAAWLEDWSRREAAGAAPPTARHWPN</sequence>
<dbReference type="InterPro" id="IPR012337">
    <property type="entry name" value="RNaseH-like_sf"/>
</dbReference>
<organism evidence="4 5">
    <name type="scientific">Amphibalanus amphitrite</name>
    <name type="common">Striped barnacle</name>
    <name type="synonym">Balanus amphitrite</name>
    <dbReference type="NCBI Taxonomy" id="1232801"/>
    <lineage>
        <taxon>Eukaryota</taxon>
        <taxon>Metazoa</taxon>
        <taxon>Ecdysozoa</taxon>
        <taxon>Arthropoda</taxon>
        <taxon>Crustacea</taxon>
        <taxon>Multicrustacea</taxon>
        <taxon>Cirripedia</taxon>
        <taxon>Thoracica</taxon>
        <taxon>Thoracicalcarea</taxon>
        <taxon>Balanomorpha</taxon>
        <taxon>Balanoidea</taxon>
        <taxon>Balanidae</taxon>
        <taxon>Amphibalaninae</taxon>
        <taxon>Amphibalanus</taxon>
    </lineage>
</organism>
<comment type="caution">
    <text evidence="4">The sequence shown here is derived from an EMBL/GenBank/DDBJ whole genome shotgun (WGS) entry which is preliminary data.</text>
</comment>
<dbReference type="InterPro" id="IPR014782">
    <property type="entry name" value="Peptidase_M1_dom"/>
</dbReference>
<dbReference type="GO" id="GO:0008270">
    <property type="term" value="F:zinc ion binding"/>
    <property type="evidence" value="ECO:0007669"/>
    <property type="project" value="InterPro"/>
</dbReference>
<dbReference type="OrthoDB" id="6750768at2759"/>
<dbReference type="GO" id="GO:0003676">
    <property type="term" value="F:nucleic acid binding"/>
    <property type="evidence" value="ECO:0007669"/>
    <property type="project" value="InterPro"/>
</dbReference>
<dbReference type="GO" id="GO:0016020">
    <property type="term" value="C:membrane"/>
    <property type="evidence" value="ECO:0007669"/>
    <property type="project" value="TreeGrafter"/>
</dbReference>
<accession>A0A6A4W3N9</accession>
<dbReference type="GO" id="GO:0042277">
    <property type="term" value="F:peptide binding"/>
    <property type="evidence" value="ECO:0007669"/>
    <property type="project" value="TreeGrafter"/>
</dbReference>
<dbReference type="GO" id="GO:0005615">
    <property type="term" value="C:extracellular space"/>
    <property type="evidence" value="ECO:0007669"/>
    <property type="project" value="TreeGrafter"/>
</dbReference>
<dbReference type="InterPro" id="IPR024571">
    <property type="entry name" value="ERAP1-like_C_dom"/>
</dbReference>
<keyword evidence="5" id="KW-1185">Reference proteome</keyword>
<dbReference type="InterPro" id="IPR027268">
    <property type="entry name" value="Peptidase_M4/M1_CTD_sf"/>
</dbReference>
<dbReference type="AlphaFoldDB" id="A0A6A4W3N9"/>
<evidence type="ECO:0000256" key="1">
    <source>
        <dbReference type="ARBA" id="ARBA00010136"/>
    </source>
</evidence>
<dbReference type="Gene3D" id="2.60.40.1910">
    <property type="match status" value="1"/>
</dbReference>
<feature type="domain" description="ERAP1-like C-terminal" evidence="3">
    <location>
        <begin position="165"/>
        <end position="285"/>
    </location>
</feature>
<evidence type="ECO:0000259" key="2">
    <source>
        <dbReference type="Pfam" id="PF01433"/>
    </source>
</evidence>
<evidence type="ECO:0000313" key="5">
    <source>
        <dbReference type="Proteomes" id="UP000440578"/>
    </source>
</evidence>
<dbReference type="Gene3D" id="3.30.420.10">
    <property type="entry name" value="Ribonuclease H-like superfamily/Ribonuclease H"/>
    <property type="match status" value="1"/>
</dbReference>
<feature type="domain" description="Peptidase M1 membrane alanine aminopeptidase" evidence="2">
    <location>
        <begin position="21"/>
        <end position="89"/>
    </location>
</feature>
<keyword evidence="4" id="KW-0031">Aminopeptidase</keyword>
<dbReference type="GO" id="GO:0006508">
    <property type="term" value="P:proteolysis"/>
    <property type="evidence" value="ECO:0007669"/>
    <property type="project" value="TreeGrafter"/>
</dbReference>